<gene>
    <name evidence="2" type="ORF">PHAMO_80158</name>
</gene>
<accession>H8FYC9</accession>
<feature type="transmembrane region" description="Helical" evidence="1">
    <location>
        <begin position="103"/>
        <end position="127"/>
    </location>
</feature>
<reference evidence="2 3" key="1">
    <citation type="journal article" date="2012" name="J. Bacteriol.">
        <title>Draft Genome Sequence of the Purple Photosynthetic Bacterium Phaeospirillum molischianum DSM120, a Particularly Versatile Bacterium.</title>
        <authorList>
            <person name="Duquesne K."/>
            <person name="Prima V."/>
            <person name="Ji B."/>
            <person name="Rouy Z."/>
            <person name="Medigue C."/>
            <person name="Talla E."/>
            <person name="Sturgis J.N."/>
        </authorList>
    </citation>
    <scope>NUCLEOTIDE SEQUENCE [LARGE SCALE GENOMIC DNA]</scope>
    <source>
        <strain evidence="3">DSM120</strain>
    </source>
</reference>
<dbReference type="EMBL" id="CAHP01000060">
    <property type="protein sequence ID" value="CCG43367.1"/>
    <property type="molecule type" value="Genomic_DNA"/>
</dbReference>
<evidence type="ECO:0000313" key="3">
    <source>
        <dbReference type="Proteomes" id="UP000004169"/>
    </source>
</evidence>
<dbReference type="STRING" id="1150626.PHAMO_80158"/>
<dbReference type="RefSeq" id="WP_002731461.1">
    <property type="nucleotide sequence ID" value="NZ_CAHP01000060.1"/>
</dbReference>
<keyword evidence="1" id="KW-0812">Transmembrane</keyword>
<name>H8FYC9_MAGML</name>
<organism evidence="2 3">
    <name type="scientific">Magnetospirillum molischianum DSM 120</name>
    <dbReference type="NCBI Taxonomy" id="1150626"/>
    <lineage>
        <taxon>Bacteria</taxon>
        <taxon>Pseudomonadati</taxon>
        <taxon>Pseudomonadota</taxon>
        <taxon>Alphaproteobacteria</taxon>
        <taxon>Rhodospirillales</taxon>
        <taxon>Rhodospirillaceae</taxon>
        <taxon>Magnetospirillum</taxon>
    </lineage>
</organism>
<evidence type="ECO:0000256" key="1">
    <source>
        <dbReference type="SAM" id="Phobius"/>
    </source>
</evidence>
<sequence>MKHDPELANELRELAKLKQQLGQEDEAVLLNRLAGMADTEPSISFHERIKSALCIGRNVPTYNRIVLGRNESLRGSLYLGWVLVPFWLPTSLLQIIAPPLIEILSASVAIVAGVFAWLMVQVMLLVAAPLGMVRRGNAGELADEDDFSAA</sequence>
<evidence type="ECO:0000313" key="2">
    <source>
        <dbReference type="EMBL" id="CCG43367.1"/>
    </source>
</evidence>
<feature type="transmembrane region" description="Helical" evidence="1">
    <location>
        <begin position="77"/>
        <end position="97"/>
    </location>
</feature>
<protein>
    <submittedName>
        <fullName evidence="2">Uncharacterized protein</fullName>
    </submittedName>
</protein>
<comment type="caution">
    <text evidence="2">The sequence shown here is derived from an EMBL/GenBank/DDBJ whole genome shotgun (WGS) entry which is preliminary data.</text>
</comment>
<keyword evidence="3" id="KW-1185">Reference proteome</keyword>
<keyword evidence="1" id="KW-1133">Transmembrane helix</keyword>
<dbReference type="AlphaFoldDB" id="H8FYC9"/>
<keyword evidence="1" id="KW-0472">Membrane</keyword>
<proteinExistence type="predicted"/>
<dbReference type="Proteomes" id="UP000004169">
    <property type="component" value="Unassembled WGS sequence"/>
</dbReference>